<dbReference type="Proteomes" id="UP000294927">
    <property type="component" value="Unassembled WGS sequence"/>
</dbReference>
<comment type="caution">
    <text evidence="1">The sequence shown here is derived from an EMBL/GenBank/DDBJ whole genome shotgun (WGS) entry which is preliminary data.</text>
</comment>
<dbReference type="GO" id="GO:0070573">
    <property type="term" value="F:metallodipeptidase activity"/>
    <property type="evidence" value="ECO:0007669"/>
    <property type="project" value="InterPro"/>
</dbReference>
<dbReference type="RefSeq" id="WP_133901341.1">
    <property type="nucleotide sequence ID" value="NZ_SOCP01000002.1"/>
</dbReference>
<evidence type="ECO:0000313" key="2">
    <source>
        <dbReference type="Proteomes" id="UP000294927"/>
    </source>
</evidence>
<dbReference type="Pfam" id="PF01244">
    <property type="entry name" value="Peptidase_M19"/>
    <property type="match status" value="1"/>
</dbReference>
<gene>
    <name evidence="1" type="ORF">CLV71_102109</name>
</gene>
<sequence>MNDLHERIVVGDAHNDLLAIVALRDPDRWGSYFRDHWYPQLVAGGVNLQVLPIMIDREFRPEGALRRTLRMVEAAHRIAQQNADVVALCRSGADIDAALAAHRVALVLALEGCAQLDEDVELLATMVRLGVRMVSLTHFGRTALADGSAEQDTGSRLSRAGAAAIALLDRLDVLVDVSHLNPAGVDHVLELTTRPVVASHSAAFALRAHHRNLTDDQLRAIAATGGVICLNLYAGYLTEDEPTIDHVVDHIVHIGRIAGEDHVGIGSDFVAELFAETVPAWHRPLIVEGTDGERLVPGLFGPAGLPHLTTALLGRGLSESFVTKVMGGNLLRLLHNRHSGKD</sequence>
<dbReference type="PANTHER" id="PTHR10443:SF12">
    <property type="entry name" value="DIPEPTIDASE"/>
    <property type="match status" value="1"/>
</dbReference>
<proteinExistence type="predicted"/>
<dbReference type="AlphaFoldDB" id="A0A4R7W214"/>
<dbReference type="SUPFAM" id="SSF51556">
    <property type="entry name" value="Metallo-dependent hydrolases"/>
    <property type="match status" value="1"/>
</dbReference>
<dbReference type="EMBL" id="SOCP01000002">
    <property type="protein sequence ID" value="TDV56048.1"/>
    <property type="molecule type" value="Genomic_DNA"/>
</dbReference>
<evidence type="ECO:0000313" key="1">
    <source>
        <dbReference type="EMBL" id="TDV56048.1"/>
    </source>
</evidence>
<dbReference type="PROSITE" id="PS51365">
    <property type="entry name" value="RENAL_DIPEPTIDASE_2"/>
    <property type="match status" value="1"/>
</dbReference>
<dbReference type="InterPro" id="IPR032466">
    <property type="entry name" value="Metal_Hydrolase"/>
</dbReference>
<name>A0A4R7W214_9PSEU</name>
<organism evidence="1 2">
    <name type="scientific">Actinophytocola oryzae</name>
    <dbReference type="NCBI Taxonomy" id="502181"/>
    <lineage>
        <taxon>Bacteria</taxon>
        <taxon>Bacillati</taxon>
        <taxon>Actinomycetota</taxon>
        <taxon>Actinomycetes</taxon>
        <taxon>Pseudonocardiales</taxon>
        <taxon>Pseudonocardiaceae</taxon>
    </lineage>
</organism>
<dbReference type="InterPro" id="IPR008257">
    <property type="entry name" value="Pept_M19"/>
</dbReference>
<dbReference type="Gene3D" id="3.20.20.140">
    <property type="entry name" value="Metal-dependent hydrolases"/>
    <property type="match status" value="1"/>
</dbReference>
<dbReference type="PANTHER" id="PTHR10443">
    <property type="entry name" value="MICROSOMAL DIPEPTIDASE"/>
    <property type="match status" value="1"/>
</dbReference>
<accession>A0A4R7W214</accession>
<reference evidence="1 2" key="1">
    <citation type="submission" date="2019-03" db="EMBL/GenBank/DDBJ databases">
        <title>Genomic Encyclopedia of Archaeal and Bacterial Type Strains, Phase II (KMG-II): from individual species to whole genera.</title>
        <authorList>
            <person name="Goeker M."/>
        </authorList>
    </citation>
    <scope>NUCLEOTIDE SEQUENCE [LARGE SCALE GENOMIC DNA]</scope>
    <source>
        <strain evidence="1 2">DSM 45499</strain>
    </source>
</reference>
<keyword evidence="2" id="KW-1185">Reference proteome</keyword>
<dbReference type="GO" id="GO:0006508">
    <property type="term" value="P:proteolysis"/>
    <property type="evidence" value="ECO:0007669"/>
    <property type="project" value="InterPro"/>
</dbReference>
<protein>
    <submittedName>
        <fullName evidence="1">Membrane dipeptidase</fullName>
    </submittedName>
</protein>
<dbReference type="OrthoDB" id="9804920at2"/>